<gene>
    <name evidence="14" type="ORF">MELA_01077</name>
</gene>
<dbReference type="CDD" id="cd00082">
    <property type="entry name" value="HisKA"/>
    <property type="match status" value="1"/>
</dbReference>
<reference evidence="14 15" key="1">
    <citation type="submission" date="2019-07" db="EMBL/GenBank/DDBJ databases">
        <authorList>
            <person name="Cremers G."/>
        </authorList>
    </citation>
    <scope>NUCLEOTIDE SEQUENCE [LARGE SCALE GENOMIC DNA]</scope>
</reference>
<dbReference type="NCBIfam" id="TIGR00229">
    <property type="entry name" value="sensory_box"/>
    <property type="match status" value="1"/>
</dbReference>
<dbReference type="PROSITE" id="PS50109">
    <property type="entry name" value="HIS_KIN"/>
    <property type="match status" value="1"/>
</dbReference>
<evidence type="ECO:0000313" key="15">
    <source>
        <dbReference type="Proteomes" id="UP000334340"/>
    </source>
</evidence>
<dbReference type="InterPro" id="IPR003594">
    <property type="entry name" value="HATPase_dom"/>
</dbReference>
<organism evidence="14 15">
    <name type="scientific">Candidatus Methylomirabilis lanthanidiphila</name>
    <dbReference type="NCBI Taxonomy" id="2211376"/>
    <lineage>
        <taxon>Bacteria</taxon>
        <taxon>Candidatus Methylomirabilota</taxon>
        <taxon>Candidatus Methylomirabilia</taxon>
        <taxon>Candidatus Methylomirabilales</taxon>
        <taxon>Candidatus Methylomirabilaceae</taxon>
        <taxon>Candidatus Methylomirabilis</taxon>
    </lineage>
</organism>
<evidence type="ECO:0000256" key="5">
    <source>
        <dbReference type="ARBA" id="ARBA00022741"/>
    </source>
</evidence>
<accession>A0A564ZHR1</accession>
<dbReference type="PANTHER" id="PTHR43065">
    <property type="entry name" value="SENSOR HISTIDINE KINASE"/>
    <property type="match status" value="1"/>
</dbReference>
<dbReference type="PROSITE" id="PS50112">
    <property type="entry name" value="PAS"/>
    <property type="match status" value="1"/>
</dbReference>
<keyword evidence="6 14" id="KW-0418">Kinase</keyword>
<dbReference type="GO" id="GO:0000155">
    <property type="term" value="F:phosphorelay sensor kinase activity"/>
    <property type="evidence" value="ECO:0007669"/>
    <property type="project" value="InterPro"/>
</dbReference>
<feature type="modified residue" description="4-aspartylphosphate" evidence="9">
    <location>
        <position position="781"/>
    </location>
</feature>
<dbReference type="InterPro" id="IPR005467">
    <property type="entry name" value="His_kinase_dom"/>
</dbReference>
<evidence type="ECO:0000259" key="13">
    <source>
        <dbReference type="PROSITE" id="PS50113"/>
    </source>
</evidence>
<dbReference type="Pfam" id="PF00072">
    <property type="entry name" value="Response_reg"/>
    <property type="match status" value="1"/>
</dbReference>
<dbReference type="Pfam" id="PF02518">
    <property type="entry name" value="HATPase_c"/>
    <property type="match status" value="1"/>
</dbReference>
<dbReference type="SMART" id="SM00387">
    <property type="entry name" value="HATPase_c"/>
    <property type="match status" value="1"/>
</dbReference>
<dbReference type="Gene3D" id="3.40.50.2300">
    <property type="match status" value="1"/>
</dbReference>
<keyword evidence="7" id="KW-0067">ATP-binding</keyword>
<keyword evidence="15" id="KW-1185">Reference proteome</keyword>
<dbReference type="InterPro" id="IPR011006">
    <property type="entry name" value="CheY-like_superfamily"/>
</dbReference>
<evidence type="ECO:0000256" key="1">
    <source>
        <dbReference type="ARBA" id="ARBA00000085"/>
    </source>
</evidence>
<keyword evidence="4 14" id="KW-0808">Transferase</keyword>
<keyword evidence="8" id="KW-0902">Two-component regulatory system</keyword>
<dbReference type="SUPFAM" id="SSF52172">
    <property type="entry name" value="CheY-like"/>
    <property type="match status" value="1"/>
</dbReference>
<dbReference type="CDD" id="cd00156">
    <property type="entry name" value="REC"/>
    <property type="match status" value="1"/>
</dbReference>
<dbReference type="PRINTS" id="PR00344">
    <property type="entry name" value="BCTRLSENSOR"/>
</dbReference>
<evidence type="ECO:0000256" key="4">
    <source>
        <dbReference type="ARBA" id="ARBA00022679"/>
    </source>
</evidence>
<evidence type="ECO:0000259" key="10">
    <source>
        <dbReference type="PROSITE" id="PS50109"/>
    </source>
</evidence>
<dbReference type="InterPro" id="IPR036097">
    <property type="entry name" value="HisK_dim/P_sf"/>
</dbReference>
<dbReference type="SUPFAM" id="SSF55781">
    <property type="entry name" value="GAF domain-like"/>
    <property type="match status" value="2"/>
</dbReference>
<keyword evidence="3 9" id="KW-0597">Phosphoprotein</keyword>
<dbReference type="PROSITE" id="PS50113">
    <property type="entry name" value="PAC"/>
    <property type="match status" value="1"/>
</dbReference>
<comment type="catalytic activity">
    <reaction evidence="1">
        <text>ATP + protein L-histidine = ADP + protein N-phospho-L-histidine.</text>
        <dbReference type="EC" id="2.7.13.3"/>
    </reaction>
</comment>
<dbReference type="EC" id="2.7.13.3" evidence="2"/>
<dbReference type="Gene3D" id="3.30.565.10">
    <property type="entry name" value="Histidine kinase-like ATPase, C-terminal domain"/>
    <property type="match status" value="1"/>
</dbReference>
<dbReference type="InterPro" id="IPR035965">
    <property type="entry name" value="PAS-like_dom_sf"/>
</dbReference>
<proteinExistence type="predicted"/>
<evidence type="ECO:0000313" key="14">
    <source>
        <dbReference type="EMBL" id="VUZ84703.1"/>
    </source>
</evidence>
<dbReference type="InterPro" id="IPR036890">
    <property type="entry name" value="HATPase_C_sf"/>
</dbReference>
<dbReference type="Gene3D" id="3.30.450.20">
    <property type="entry name" value="PAS domain"/>
    <property type="match status" value="1"/>
</dbReference>
<dbReference type="SMART" id="SM00065">
    <property type="entry name" value="GAF"/>
    <property type="match status" value="2"/>
</dbReference>
<name>A0A564ZHR1_9BACT</name>
<feature type="domain" description="Histidine kinase" evidence="10">
    <location>
        <begin position="501"/>
        <end position="714"/>
    </location>
</feature>
<dbReference type="InterPro" id="IPR004358">
    <property type="entry name" value="Sig_transdc_His_kin-like_C"/>
</dbReference>
<dbReference type="InterPro" id="IPR000700">
    <property type="entry name" value="PAS-assoc_C"/>
</dbReference>
<protein>
    <recommendedName>
        <fullName evidence="2">histidine kinase</fullName>
        <ecNumber evidence="2">2.7.13.3</ecNumber>
    </recommendedName>
</protein>
<evidence type="ECO:0000256" key="6">
    <source>
        <dbReference type="ARBA" id="ARBA00022777"/>
    </source>
</evidence>
<feature type="domain" description="Response regulatory" evidence="11">
    <location>
        <begin position="732"/>
        <end position="846"/>
    </location>
</feature>
<dbReference type="Proteomes" id="UP000334340">
    <property type="component" value="Unassembled WGS sequence"/>
</dbReference>
<dbReference type="GO" id="GO:0005524">
    <property type="term" value="F:ATP binding"/>
    <property type="evidence" value="ECO:0007669"/>
    <property type="project" value="UniProtKB-KW"/>
</dbReference>
<dbReference type="PROSITE" id="PS50110">
    <property type="entry name" value="RESPONSE_REGULATORY"/>
    <property type="match status" value="1"/>
</dbReference>
<dbReference type="SUPFAM" id="SSF55874">
    <property type="entry name" value="ATPase domain of HSP90 chaperone/DNA topoisomerase II/histidine kinase"/>
    <property type="match status" value="1"/>
</dbReference>
<dbReference type="InterPro" id="IPR001789">
    <property type="entry name" value="Sig_transdc_resp-reg_receiver"/>
</dbReference>
<dbReference type="InterPro" id="IPR003661">
    <property type="entry name" value="HisK_dim/P_dom"/>
</dbReference>
<evidence type="ECO:0000259" key="11">
    <source>
        <dbReference type="PROSITE" id="PS50110"/>
    </source>
</evidence>
<keyword evidence="5" id="KW-0547">Nucleotide-binding</keyword>
<evidence type="ECO:0000256" key="3">
    <source>
        <dbReference type="ARBA" id="ARBA00022553"/>
    </source>
</evidence>
<dbReference type="CDD" id="cd00130">
    <property type="entry name" value="PAS"/>
    <property type="match status" value="1"/>
</dbReference>
<dbReference type="SUPFAM" id="SSF55785">
    <property type="entry name" value="PYP-like sensor domain (PAS domain)"/>
    <property type="match status" value="1"/>
</dbReference>
<evidence type="ECO:0000256" key="8">
    <source>
        <dbReference type="ARBA" id="ARBA00023012"/>
    </source>
</evidence>
<dbReference type="InterPro" id="IPR000014">
    <property type="entry name" value="PAS"/>
</dbReference>
<dbReference type="Pfam" id="PF08448">
    <property type="entry name" value="PAS_4"/>
    <property type="match status" value="1"/>
</dbReference>
<dbReference type="Gene3D" id="1.10.287.130">
    <property type="match status" value="1"/>
</dbReference>
<dbReference type="EMBL" id="CABIKM010000016">
    <property type="protein sequence ID" value="VUZ84703.1"/>
    <property type="molecule type" value="Genomic_DNA"/>
</dbReference>
<dbReference type="PANTHER" id="PTHR43065:SF46">
    <property type="entry name" value="C4-DICARBOXYLATE TRANSPORT SENSOR PROTEIN DCTB"/>
    <property type="match status" value="1"/>
</dbReference>
<dbReference type="Pfam" id="PF13185">
    <property type="entry name" value="GAF_2"/>
    <property type="match status" value="2"/>
</dbReference>
<feature type="domain" description="PAS" evidence="12">
    <location>
        <begin position="361"/>
        <end position="431"/>
    </location>
</feature>
<dbReference type="SMART" id="SM00448">
    <property type="entry name" value="REC"/>
    <property type="match status" value="1"/>
</dbReference>
<dbReference type="InterPro" id="IPR003018">
    <property type="entry name" value="GAF"/>
</dbReference>
<evidence type="ECO:0000256" key="2">
    <source>
        <dbReference type="ARBA" id="ARBA00012438"/>
    </source>
</evidence>
<dbReference type="Gene3D" id="3.30.450.40">
    <property type="match status" value="2"/>
</dbReference>
<evidence type="ECO:0000259" key="12">
    <source>
        <dbReference type="PROSITE" id="PS50112"/>
    </source>
</evidence>
<dbReference type="InterPro" id="IPR013656">
    <property type="entry name" value="PAS_4"/>
</dbReference>
<evidence type="ECO:0000256" key="7">
    <source>
        <dbReference type="ARBA" id="ARBA00022840"/>
    </source>
</evidence>
<dbReference type="InterPro" id="IPR029016">
    <property type="entry name" value="GAF-like_dom_sf"/>
</dbReference>
<feature type="domain" description="PAC" evidence="13">
    <location>
        <begin position="435"/>
        <end position="488"/>
    </location>
</feature>
<dbReference type="SMART" id="SM00091">
    <property type="entry name" value="PAS"/>
    <property type="match status" value="1"/>
</dbReference>
<evidence type="ECO:0000256" key="9">
    <source>
        <dbReference type="PROSITE-ProRule" id="PRU00169"/>
    </source>
</evidence>
<dbReference type="SUPFAM" id="SSF47384">
    <property type="entry name" value="Homodimeric domain of signal transducing histidine kinase"/>
    <property type="match status" value="1"/>
</dbReference>
<sequence length="852" mass="93068">MERLLKSLSAVMDGSAAAQSSTPDQLLGTVLDEVLKAVDDAVLGWICLTRGPFDHVNRLAITASSQDSICLAAVRPADKETSIAASVICPDCPCRRLLADVDPPPKYSTIEHRPQLTLSGSKVGAHACVPLFVQNRPIGVLNLAKAGSAAFSNIERLFLQAVASQLSTALENAGLISETQVRLKETQTLLEVSYSANSTLDLQEAVRRIARAVTQVLSADTAGAYLLDSNDGQLHPFAGYHLPKHLLEPLSRTHIPVKGFQFVEEAFTAKAAVYTSNTNTDSRFDHSVFRIFSARSGLFVPMLVKDVIIGGLFVIWWEREHHFTKEEVRLVDAIARQTAVAIENAKLFEEAQTHALAAKASEKKYRLLADHVRDVIYALDAEGRFTYVNPGVRALLGYTPEELLGRSCTDILTSTSQRQILEIFTRAAKGTDPFNFYELDMVKKEDAALVPFEIGMVTIRNAFGQVTGWHGIARDITERKQLEHQLLRAERLRALGEMASGVAHNFNNVLGAILGRAQILRRAVHEADAQRGLEAIEKAALDGANMVRRLQHFTRQRREEEFFPVDLNQVVRDVLAITETKWKDEANLVGTTITVATNYDQVSSVMGNISELREVLTNLIFNAVEAMPNGGTLTLTTEEVGGWVCASVSDTGIGMSSEVKARMFDPFFTTKGMKGTGLGLNVSYGIIKGHRGEITVQSQTGQGTTVLIKLPIVSELLSAPQLQATPSVKPGRILVIDDDDMIRELLSELLETAGHTVAHAGGGREGIRLFQQGNFDLVLTDLGMPECTGWDVASAIKKIAPRTPIALITGWGLTLDRTKLKETGVDLVLNKPFQVAEVMALVAEGLELREKI</sequence>
<dbReference type="AlphaFoldDB" id="A0A564ZHR1"/>